<dbReference type="AlphaFoldDB" id="A0A645BI28"/>
<comment type="caution">
    <text evidence="2">The sequence shown here is derived from an EMBL/GenBank/DDBJ whole genome shotgun (WGS) entry which is preliminary data.</text>
</comment>
<gene>
    <name evidence="2" type="ORF">SDC9_111107</name>
</gene>
<organism evidence="2">
    <name type="scientific">bioreactor metagenome</name>
    <dbReference type="NCBI Taxonomy" id="1076179"/>
    <lineage>
        <taxon>unclassified sequences</taxon>
        <taxon>metagenomes</taxon>
        <taxon>ecological metagenomes</taxon>
    </lineage>
</organism>
<reference evidence="2" key="1">
    <citation type="submission" date="2019-08" db="EMBL/GenBank/DDBJ databases">
        <authorList>
            <person name="Kucharzyk K."/>
            <person name="Murdoch R.W."/>
            <person name="Higgins S."/>
            <person name="Loffler F."/>
        </authorList>
    </citation>
    <scope>NUCLEOTIDE SEQUENCE</scope>
</reference>
<accession>A0A645BI28</accession>
<sequence length="74" mass="8565">MAEIPDLGKPEVNSKKGTRSQQEKNKPVVSSDVVMQGNQEVVYLLHMIRWFLIAIFREYNVTLLTVFHGNRFSE</sequence>
<evidence type="ECO:0000256" key="1">
    <source>
        <dbReference type="SAM" id="MobiDB-lite"/>
    </source>
</evidence>
<feature type="region of interest" description="Disordered" evidence="1">
    <location>
        <begin position="1"/>
        <end position="30"/>
    </location>
</feature>
<protein>
    <submittedName>
        <fullName evidence="2">Uncharacterized protein</fullName>
    </submittedName>
</protein>
<dbReference type="EMBL" id="VSSQ01019833">
    <property type="protein sequence ID" value="MPM64221.1"/>
    <property type="molecule type" value="Genomic_DNA"/>
</dbReference>
<feature type="compositionally biased region" description="Basic and acidic residues" evidence="1">
    <location>
        <begin position="1"/>
        <end position="14"/>
    </location>
</feature>
<name>A0A645BI28_9ZZZZ</name>
<evidence type="ECO:0000313" key="2">
    <source>
        <dbReference type="EMBL" id="MPM64221.1"/>
    </source>
</evidence>
<proteinExistence type="predicted"/>